<dbReference type="Pfam" id="PF00394">
    <property type="entry name" value="Cu-oxidase"/>
    <property type="match status" value="1"/>
</dbReference>
<dbReference type="Pfam" id="PF07732">
    <property type="entry name" value="Cu-oxidase_3"/>
    <property type="match status" value="1"/>
</dbReference>
<dbReference type="InterPro" id="IPR001117">
    <property type="entry name" value="Cu-oxidase_2nd"/>
</dbReference>
<protein>
    <recommendedName>
        <fullName evidence="4">laccase</fullName>
        <ecNumber evidence="4">1.10.3.2</ecNumber>
    </recommendedName>
</protein>
<evidence type="ECO:0000256" key="6">
    <source>
        <dbReference type="ARBA" id="ARBA00023002"/>
    </source>
</evidence>
<keyword evidence="16" id="KW-1185">Reference proteome</keyword>
<dbReference type="Proteomes" id="UP000016922">
    <property type="component" value="Unassembled WGS sequence"/>
</dbReference>
<dbReference type="KEGG" id="glz:GLAREA_04825"/>
<keyword evidence="5" id="KW-0479">Metal-binding</keyword>
<evidence type="ECO:0000256" key="9">
    <source>
        <dbReference type="ARBA" id="ARBA00023185"/>
    </source>
</evidence>
<gene>
    <name evidence="15" type="ORF">GLAREA_04825</name>
</gene>
<evidence type="ECO:0000256" key="10">
    <source>
        <dbReference type="SAM" id="MobiDB-lite"/>
    </source>
</evidence>
<dbReference type="OMA" id="WTINGTS"/>
<feature type="signal peptide" evidence="11">
    <location>
        <begin position="1"/>
        <end position="18"/>
    </location>
</feature>
<evidence type="ECO:0000256" key="2">
    <source>
        <dbReference type="ARBA" id="ARBA00001935"/>
    </source>
</evidence>
<keyword evidence="9" id="KW-0439">Lignin degradation</keyword>
<evidence type="ECO:0000259" key="13">
    <source>
        <dbReference type="Pfam" id="PF07731"/>
    </source>
</evidence>
<dbReference type="Gene3D" id="2.60.40.420">
    <property type="entry name" value="Cupredoxins - blue copper proteins"/>
    <property type="match status" value="3"/>
</dbReference>
<dbReference type="OrthoDB" id="2121828at2759"/>
<evidence type="ECO:0000256" key="5">
    <source>
        <dbReference type="ARBA" id="ARBA00022723"/>
    </source>
</evidence>
<accession>S3CSI4</accession>
<evidence type="ECO:0000256" key="3">
    <source>
        <dbReference type="ARBA" id="ARBA00010609"/>
    </source>
</evidence>
<sequence>MLGSNLLLASLALGLASAGLLQEVPAKASTGLLAKRAGEGPNCNGPNDRGCWRSPSPAEPTGFNIDTDSETVWPSNVAQGQTTTTYTLTVAEKTLAPDGDGKLMQVINGVYPGPVIEANWGDVLVIDVVNNLTNNGTSMHWHGVIQANSTTQDGVNGITECPIEPGATRRYTFIATQHGTSWYHSHYSGQYGDGVAGTIKINGPASMKYDEDLGTFPITDWYTDNSYLAGFKSEQGGPPRAKGALINGKMKSAPGPNGKGAYEDVKIEKGKTYRLRLINTSVDMMYKVSLDNHRFSVIAADFVPIKPWNTTWLFMAIGQRYDVVFTANQTSDRYWFRVEVPPGKLCGNNAMSLGAGQHSIFAIFSYLNAPKPNDEPTSKSQETYTVECADEKGMIPVTEKNVTNIFDFKGDATDKMNLVQGTRDKHGRRINSWTINDKEIDIQWENPTLEYLLNNDLPTIQNRPGSNIYTLKEANQFYYWVIQNTGANPHPIHLHGHDFFILGQQADSTFTAAMTNTLQFTNPLRRDVAMLPPKGYLAIAIYTNNPGVWLMHCHIAWHVSQGLGVQFVERPDEILRDQHVGLEAMNSSCAAWDKWYAGTQFKQPDSGLRLF</sequence>
<keyword evidence="6" id="KW-0560">Oxidoreductase</keyword>
<dbReference type="CDD" id="cd13854">
    <property type="entry name" value="CuRO_1_MaLCC_like"/>
    <property type="match status" value="1"/>
</dbReference>
<dbReference type="GeneID" id="19463880"/>
<dbReference type="GO" id="GO:0005507">
    <property type="term" value="F:copper ion binding"/>
    <property type="evidence" value="ECO:0007669"/>
    <property type="project" value="InterPro"/>
</dbReference>
<dbReference type="PROSITE" id="PS00080">
    <property type="entry name" value="MULTICOPPER_OXIDASE2"/>
    <property type="match status" value="1"/>
</dbReference>
<keyword evidence="11" id="KW-0732">Signal</keyword>
<dbReference type="InterPro" id="IPR011706">
    <property type="entry name" value="Cu-oxidase_C"/>
</dbReference>
<dbReference type="PANTHER" id="PTHR11709:SF87">
    <property type="entry name" value="LACCASE"/>
    <property type="match status" value="1"/>
</dbReference>
<proteinExistence type="inferred from homology"/>
<dbReference type="PROSITE" id="PS00079">
    <property type="entry name" value="MULTICOPPER_OXIDASE1"/>
    <property type="match status" value="1"/>
</dbReference>
<dbReference type="GO" id="GO:0046274">
    <property type="term" value="P:lignin catabolic process"/>
    <property type="evidence" value="ECO:0007669"/>
    <property type="project" value="UniProtKB-KW"/>
</dbReference>
<organism evidence="15 16">
    <name type="scientific">Glarea lozoyensis (strain ATCC 20868 / MF5171)</name>
    <dbReference type="NCBI Taxonomy" id="1116229"/>
    <lineage>
        <taxon>Eukaryota</taxon>
        <taxon>Fungi</taxon>
        <taxon>Dikarya</taxon>
        <taxon>Ascomycota</taxon>
        <taxon>Pezizomycotina</taxon>
        <taxon>Leotiomycetes</taxon>
        <taxon>Helotiales</taxon>
        <taxon>Helotiaceae</taxon>
        <taxon>Glarea</taxon>
    </lineage>
</organism>
<dbReference type="InterPro" id="IPR008972">
    <property type="entry name" value="Cupredoxin"/>
</dbReference>
<comment type="similarity">
    <text evidence="3">Belongs to the multicopper oxidase family.</text>
</comment>
<dbReference type="GO" id="GO:0052716">
    <property type="term" value="F:hydroquinone:oxygen oxidoreductase activity"/>
    <property type="evidence" value="ECO:0007669"/>
    <property type="project" value="UniProtKB-EC"/>
</dbReference>
<dbReference type="HOGENOM" id="CLU_006504_3_2_1"/>
<comment type="catalytic activity">
    <reaction evidence="1">
        <text>4 hydroquinone + O2 = 4 benzosemiquinone + 2 H2O</text>
        <dbReference type="Rhea" id="RHEA:11276"/>
        <dbReference type="ChEBI" id="CHEBI:15377"/>
        <dbReference type="ChEBI" id="CHEBI:15379"/>
        <dbReference type="ChEBI" id="CHEBI:17594"/>
        <dbReference type="ChEBI" id="CHEBI:17977"/>
        <dbReference type="EC" id="1.10.3.2"/>
    </reaction>
</comment>
<feature type="chain" id="PRO_5004518882" description="laccase" evidence="11">
    <location>
        <begin position="19"/>
        <end position="611"/>
    </location>
</feature>
<evidence type="ECO:0000313" key="16">
    <source>
        <dbReference type="Proteomes" id="UP000016922"/>
    </source>
</evidence>
<dbReference type="CDD" id="cd13901">
    <property type="entry name" value="CuRO_3_MaLCC_like"/>
    <property type="match status" value="1"/>
</dbReference>
<dbReference type="PANTHER" id="PTHR11709">
    <property type="entry name" value="MULTI-COPPER OXIDASE"/>
    <property type="match status" value="1"/>
</dbReference>
<keyword evidence="7" id="KW-0186">Copper</keyword>
<dbReference type="eggNOG" id="KOG1263">
    <property type="taxonomic scope" value="Eukaryota"/>
</dbReference>
<dbReference type="FunFam" id="2.60.40.420:FF:000045">
    <property type="entry name" value="Laccase 2"/>
    <property type="match status" value="1"/>
</dbReference>
<dbReference type="Pfam" id="PF07731">
    <property type="entry name" value="Cu-oxidase_2"/>
    <property type="match status" value="1"/>
</dbReference>
<dbReference type="InterPro" id="IPR002355">
    <property type="entry name" value="Cu_oxidase_Cu_BS"/>
</dbReference>
<dbReference type="InterPro" id="IPR011707">
    <property type="entry name" value="Cu-oxidase-like_N"/>
</dbReference>
<evidence type="ECO:0000259" key="14">
    <source>
        <dbReference type="Pfam" id="PF07732"/>
    </source>
</evidence>
<reference evidence="15 16" key="1">
    <citation type="journal article" date="2013" name="BMC Genomics">
        <title>Genomics-driven discovery of the pneumocandin biosynthetic gene cluster in the fungus Glarea lozoyensis.</title>
        <authorList>
            <person name="Chen L."/>
            <person name="Yue Q."/>
            <person name="Zhang X."/>
            <person name="Xiang M."/>
            <person name="Wang C."/>
            <person name="Li S."/>
            <person name="Che Y."/>
            <person name="Ortiz-Lopez F.J."/>
            <person name="Bills G.F."/>
            <person name="Liu X."/>
            <person name="An Z."/>
        </authorList>
    </citation>
    <scope>NUCLEOTIDE SEQUENCE [LARGE SCALE GENOMIC DNA]</scope>
    <source>
        <strain evidence="16">ATCC 20868 / MF5171</strain>
    </source>
</reference>
<evidence type="ECO:0000256" key="11">
    <source>
        <dbReference type="SAM" id="SignalP"/>
    </source>
</evidence>
<evidence type="ECO:0000256" key="4">
    <source>
        <dbReference type="ARBA" id="ARBA00012297"/>
    </source>
</evidence>
<evidence type="ECO:0000256" key="7">
    <source>
        <dbReference type="ARBA" id="ARBA00023008"/>
    </source>
</evidence>
<name>S3CSI4_GLAL2</name>
<feature type="domain" description="Plastocyanin-like" evidence="12">
    <location>
        <begin position="215"/>
        <end position="339"/>
    </location>
</feature>
<feature type="region of interest" description="Disordered" evidence="10">
    <location>
        <begin position="37"/>
        <end position="60"/>
    </location>
</feature>
<feature type="domain" description="Plastocyanin-like" evidence="13">
    <location>
        <begin position="442"/>
        <end position="572"/>
    </location>
</feature>
<dbReference type="CDD" id="cd13880">
    <property type="entry name" value="CuRO_2_MaLCC_like"/>
    <property type="match status" value="1"/>
</dbReference>
<dbReference type="RefSeq" id="XP_008085393.1">
    <property type="nucleotide sequence ID" value="XM_008087202.1"/>
</dbReference>
<evidence type="ECO:0000259" key="12">
    <source>
        <dbReference type="Pfam" id="PF00394"/>
    </source>
</evidence>
<dbReference type="InterPro" id="IPR045087">
    <property type="entry name" value="Cu-oxidase_fam"/>
</dbReference>
<comment type="cofactor">
    <cofactor evidence="2">
        <name>Cu cation</name>
        <dbReference type="ChEBI" id="CHEBI:23378"/>
    </cofactor>
</comment>
<dbReference type="EC" id="1.10.3.2" evidence="4"/>
<evidence type="ECO:0000256" key="8">
    <source>
        <dbReference type="ARBA" id="ARBA00023180"/>
    </source>
</evidence>
<dbReference type="AlphaFoldDB" id="S3CSI4"/>
<dbReference type="InterPro" id="IPR033138">
    <property type="entry name" value="Cu_oxidase_CS"/>
</dbReference>
<dbReference type="SUPFAM" id="SSF49503">
    <property type="entry name" value="Cupredoxins"/>
    <property type="match status" value="3"/>
</dbReference>
<evidence type="ECO:0000256" key="1">
    <source>
        <dbReference type="ARBA" id="ARBA00000349"/>
    </source>
</evidence>
<keyword evidence="8" id="KW-0325">Glycoprotein</keyword>
<feature type="domain" description="Plastocyanin-like" evidence="14">
    <location>
        <begin position="90"/>
        <end position="205"/>
    </location>
</feature>
<evidence type="ECO:0000313" key="15">
    <source>
        <dbReference type="EMBL" id="EPE28034.1"/>
    </source>
</evidence>
<dbReference type="EMBL" id="KE145369">
    <property type="protein sequence ID" value="EPE28034.1"/>
    <property type="molecule type" value="Genomic_DNA"/>
</dbReference>